<dbReference type="Proteomes" id="UP000321907">
    <property type="component" value="Unassembled WGS sequence"/>
</dbReference>
<evidence type="ECO:0000256" key="2">
    <source>
        <dbReference type="ARBA" id="ARBA00023295"/>
    </source>
</evidence>
<dbReference type="RefSeq" id="WP_147932174.1">
    <property type="nucleotide sequence ID" value="NZ_VOXD01000034.1"/>
</dbReference>
<dbReference type="PANTHER" id="PTHR10357:SF210">
    <property type="entry name" value="MALTODEXTRIN GLUCOSIDASE"/>
    <property type="match status" value="1"/>
</dbReference>
<dbReference type="Gene3D" id="2.60.40.1180">
    <property type="entry name" value="Golgi alpha-mannosidase II"/>
    <property type="match status" value="1"/>
</dbReference>
<gene>
    <name evidence="4" type="ORF">FUA23_18080</name>
</gene>
<dbReference type="Pfam" id="PF00128">
    <property type="entry name" value="Alpha-amylase"/>
    <property type="match status" value="2"/>
</dbReference>
<dbReference type="Gene3D" id="3.20.20.80">
    <property type="entry name" value="Glycosidases"/>
    <property type="match status" value="2"/>
</dbReference>
<feature type="domain" description="Glycosyl hydrolase family 13 catalytic" evidence="3">
    <location>
        <begin position="47"/>
        <end position="551"/>
    </location>
</feature>
<dbReference type="InterPro" id="IPR013780">
    <property type="entry name" value="Glyco_hydro_b"/>
</dbReference>
<keyword evidence="2" id="KW-0326">Glycosidase</keyword>
<dbReference type="GO" id="GO:0005975">
    <property type="term" value="P:carbohydrate metabolic process"/>
    <property type="evidence" value="ECO:0007669"/>
    <property type="project" value="InterPro"/>
</dbReference>
<reference evidence="4 5" key="1">
    <citation type="submission" date="2019-08" db="EMBL/GenBank/DDBJ databases">
        <title>Lewinella sp. strain SSH13 Genome sequencing and assembly.</title>
        <authorList>
            <person name="Kim I."/>
        </authorList>
    </citation>
    <scope>NUCLEOTIDE SEQUENCE [LARGE SCALE GENOMIC DNA]</scope>
    <source>
        <strain evidence="4 5">SSH13</strain>
    </source>
</reference>
<evidence type="ECO:0000259" key="3">
    <source>
        <dbReference type="SMART" id="SM00642"/>
    </source>
</evidence>
<keyword evidence="5" id="KW-1185">Reference proteome</keyword>
<name>A0A5C7FNM2_9BACT</name>
<dbReference type="SUPFAM" id="SSF51445">
    <property type="entry name" value="(Trans)glycosidases"/>
    <property type="match status" value="1"/>
</dbReference>
<dbReference type="GO" id="GO:0016798">
    <property type="term" value="F:hydrolase activity, acting on glycosyl bonds"/>
    <property type="evidence" value="ECO:0007669"/>
    <property type="project" value="UniProtKB-KW"/>
</dbReference>
<evidence type="ECO:0000313" key="5">
    <source>
        <dbReference type="Proteomes" id="UP000321907"/>
    </source>
</evidence>
<dbReference type="PANTHER" id="PTHR10357">
    <property type="entry name" value="ALPHA-AMYLASE FAMILY MEMBER"/>
    <property type="match status" value="1"/>
</dbReference>
<evidence type="ECO:0000313" key="4">
    <source>
        <dbReference type="EMBL" id="TXF87609.1"/>
    </source>
</evidence>
<comment type="caution">
    <text evidence="4">The sequence shown here is derived from an EMBL/GenBank/DDBJ whole genome shotgun (WGS) entry which is preliminary data.</text>
</comment>
<dbReference type="InterPro" id="IPR006047">
    <property type="entry name" value="GH13_cat_dom"/>
</dbReference>
<dbReference type="InterPro" id="IPR045857">
    <property type="entry name" value="O16G_dom_2"/>
</dbReference>
<evidence type="ECO:0000256" key="1">
    <source>
        <dbReference type="ARBA" id="ARBA00022801"/>
    </source>
</evidence>
<dbReference type="SMART" id="SM00642">
    <property type="entry name" value="Aamy"/>
    <property type="match status" value="1"/>
</dbReference>
<organism evidence="4 5">
    <name type="scientific">Neolewinella aurantiaca</name>
    <dbReference type="NCBI Taxonomy" id="2602767"/>
    <lineage>
        <taxon>Bacteria</taxon>
        <taxon>Pseudomonadati</taxon>
        <taxon>Bacteroidota</taxon>
        <taxon>Saprospiria</taxon>
        <taxon>Saprospirales</taxon>
        <taxon>Lewinellaceae</taxon>
        <taxon>Neolewinella</taxon>
    </lineage>
</organism>
<dbReference type="SUPFAM" id="SSF51011">
    <property type="entry name" value="Glycosyl hydrolase domain"/>
    <property type="match status" value="1"/>
</dbReference>
<keyword evidence="1" id="KW-0378">Hydrolase</keyword>
<proteinExistence type="predicted"/>
<dbReference type="EMBL" id="VOXD01000034">
    <property type="protein sequence ID" value="TXF87609.1"/>
    <property type="molecule type" value="Genomic_DNA"/>
</dbReference>
<dbReference type="Gene3D" id="3.90.400.10">
    <property type="entry name" value="Oligo-1,6-glucosidase, Domain 2"/>
    <property type="match status" value="1"/>
</dbReference>
<dbReference type="InterPro" id="IPR017853">
    <property type="entry name" value="GH"/>
</dbReference>
<accession>A0A5C7FNM2</accession>
<sequence>MKYYYWTALLIFCLGCEKSVESDGNEGVVDVTIEQPPEWAKEVVWYEIGVERFRNGDPTNDPTAADITGAYPGFVPDGWAVTPWTQDWYRPDDYFAKVGDQKDYYGNKIERFADFVQMRRYGGDLQGVLDKMDYLDSLGVTAIYFRPLNDAPSLHKYDARNWRHIDVTFGPDPAGDKEIIASEIPDDPTTWKMTGADKLFVKVIDEFHKRGIRVILDYSWNHTGQTFWAWQDVLQKQEKSAYKDWYWIEAFDQPETPENEFEYHGWAGVPDLPEIRETQKQDLSESLTSFEGNIYAGAAKAHIMNVAARWLDPDGDGDPSDGVDGYRLDVAAETPLGFWRDFRTHVRQINPDAYLLGEIWWEEWPDKLLDPEPFLRGDVFDAVMNYRWYRAVRHFFNESPDQITAGELVDSLNVFRANLNPGNNYAMMNYTGGFDTPRILTSLYNKNKYKYYCKVHDNPEYKINKPDEATLQTLKLLLTQQYTYPGAPHIYAGDEMGMWGADDPSSRKPLIWKDFSFEDETAHPLGAKRPTDKVEFNDEIFRFHQQMIALRKANPVLIHGDLEFIEVGGEEQLLAYRRFDENGEMIVIFNHLDAPREVELPLNQSGAYMDVLDGKPVERGSDGTLAVAVAGRSFLLLKG</sequence>
<dbReference type="AlphaFoldDB" id="A0A5C7FNM2"/>
<dbReference type="OrthoDB" id="9806009at2"/>
<protein>
    <submittedName>
        <fullName evidence="4">DUF3459 domain-containing protein</fullName>
    </submittedName>
</protein>